<evidence type="ECO:0000256" key="2">
    <source>
        <dbReference type="SAM" id="MobiDB-lite"/>
    </source>
</evidence>
<feature type="compositionally biased region" description="Basic residues" evidence="2">
    <location>
        <begin position="260"/>
        <end position="273"/>
    </location>
</feature>
<protein>
    <submittedName>
        <fullName evidence="3">Uncharacterized protein</fullName>
    </submittedName>
</protein>
<sequence>PSLPPSFAASFPFSPPFSRKIFQIQSFFPCRACKLAGFTSVTTCAFLHIISEVDNISRTKNLTPEESLTLLRDYIIHPYTFPLPLRPKKPSHQKKKQIKQQEKRFDSEFNNRSSGENIPSSPSPNIPPSAESIKRDENRTKSPTQPSRPSSSSKTKGEKDKENKKSKDKEKDKIDKDKDKDKEKSGKSSAKPAKETKGSKLSAAQQKEEELRLKKEKEEQELEEIRRRKEEEKGNLKRMEEEEKRKAAEIEKKIQEREEKKRKKEEKMKKSKKGVNYDEDEEEGINKGINDSDSDSVVSEVEAEELSVTFLPQDADIFLRLLLHEYYRNYHLYKAVFSGIQTQRVKRSKDDIVCSSVAFPPLNQAISLEEHEDKNRIQKELEMANLEKEDKEERERMIEEAKIVLFGKDEETKQFYLDEATEQQKERRRRIAESDRCPPFPILPPFIQHIIDQSVANSGPEFDVRLKEPLRAVLISVLTEMTGKAPPDASGEQVKEKVGKEKDTAKDGGKDGAEKGNKT</sequence>
<feature type="compositionally biased region" description="Basic and acidic residues" evidence="2">
    <location>
        <begin position="206"/>
        <end position="259"/>
    </location>
</feature>
<proteinExistence type="predicted"/>
<feature type="compositionally biased region" description="Basic and acidic residues" evidence="2">
    <location>
        <begin position="99"/>
        <end position="109"/>
    </location>
</feature>
<evidence type="ECO:0000313" key="3">
    <source>
        <dbReference type="EMBL" id="KAA6373186.1"/>
    </source>
</evidence>
<comment type="caution">
    <text evidence="3">The sequence shown here is derived from an EMBL/GenBank/DDBJ whole genome shotgun (WGS) entry which is preliminary data.</text>
</comment>
<accession>A0A5J4UR74</accession>
<feature type="compositionally biased region" description="Basic residues" evidence="2">
    <location>
        <begin position="86"/>
        <end position="98"/>
    </location>
</feature>
<evidence type="ECO:0000313" key="4">
    <source>
        <dbReference type="Proteomes" id="UP000324800"/>
    </source>
</evidence>
<feature type="non-terminal residue" evidence="3">
    <location>
        <position position="519"/>
    </location>
</feature>
<gene>
    <name evidence="3" type="ORF">EZS28_031287</name>
</gene>
<dbReference type="Proteomes" id="UP000324800">
    <property type="component" value="Unassembled WGS sequence"/>
</dbReference>
<feature type="compositionally biased region" description="Low complexity" evidence="2">
    <location>
        <begin position="141"/>
        <end position="154"/>
    </location>
</feature>
<dbReference type="EMBL" id="SNRW01012954">
    <property type="protein sequence ID" value="KAA6373186.1"/>
    <property type="molecule type" value="Genomic_DNA"/>
</dbReference>
<name>A0A5J4UR74_9EUKA</name>
<feature type="compositionally biased region" description="Basic and acidic residues" evidence="2">
    <location>
        <begin position="155"/>
        <end position="198"/>
    </location>
</feature>
<dbReference type="AlphaFoldDB" id="A0A5J4UR74"/>
<feature type="non-terminal residue" evidence="3">
    <location>
        <position position="1"/>
    </location>
</feature>
<organism evidence="3 4">
    <name type="scientific">Streblomastix strix</name>
    <dbReference type="NCBI Taxonomy" id="222440"/>
    <lineage>
        <taxon>Eukaryota</taxon>
        <taxon>Metamonada</taxon>
        <taxon>Preaxostyla</taxon>
        <taxon>Oxymonadida</taxon>
        <taxon>Streblomastigidae</taxon>
        <taxon>Streblomastix</taxon>
    </lineage>
</organism>
<feature type="region of interest" description="Disordered" evidence="2">
    <location>
        <begin position="482"/>
        <end position="519"/>
    </location>
</feature>
<keyword evidence="1" id="KW-0175">Coiled coil</keyword>
<feature type="coiled-coil region" evidence="1">
    <location>
        <begin position="374"/>
        <end position="401"/>
    </location>
</feature>
<evidence type="ECO:0000256" key="1">
    <source>
        <dbReference type="SAM" id="Coils"/>
    </source>
</evidence>
<feature type="region of interest" description="Disordered" evidence="2">
    <location>
        <begin position="82"/>
        <end position="296"/>
    </location>
</feature>
<reference evidence="3 4" key="1">
    <citation type="submission" date="2019-03" db="EMBL/GenBank/DDBJ databases">
        <title>Single cell metagenomics reveals metabolic interactions within the superorganism composed of flagellate Streblomastix strix and complex community of Bacteroidetes bacteria on its surface.</title>
        <authorList>
            <person name="Treitli S.C."/>
            <person name="Kolisko M."/>
            <person name="Husnik F."/>
            <person name="Keeling P."/>
            <person name="Hampl V."/>
        </authorList>
    </citation>
    <scope>NUCLEOTIDE SEQUENCE [LARGE SCALE GENOMIC DNA]</scope>
    <source>
        <strain evidence="3">ST1C</strain>
    </source>
</reference>
<feature type="compositionally biased region" description="Basic and acidic residues" evidence="2">
    <location>
        <begin position="493"/>
        <end position="519"/>
    </location>
</feature>